<dbReference type="InterPro" id="IPR036866">
    <property type="entry name" value="RibonucZ/Hydroxyglut_hydro"/>
</dbReference>
<dbReference type="KEGG" id="tum:CBW65_03000"/>
<gene>
    <name evidence="2" type="ORF">CBW65_03000</name>
</gene>
<evidence type="ECO:0000313" key="2">
    <source>
        <dbReference type="EMBL" id="ARU63765.1"/>
    </source>
</evidence>
<proteinExistence type="predicted"/>
<reference evidence="3" key="1">
    <citation type="submission" date="2017-05" db="EMBL/GenBank/DDBJ databases">
        <authorList>
            <person name="Sung H."/>
        </authorList>
    </citation>
    <scope>NUCLEOTIDE SEQUENCE [LARGE SCALE GENOMIC DNA]</scope>
    <source>
        <strain evidence="3">AR23208</strain>
    </source>
</reference>
<dbReference type="EMBL" id="CP021434">
    <property type="protein sequence ID" value="ARU63765.1"/>
    <property type="molecule type" value="Genomic_DNA"/>
</dbReference>
<dbReference type="Gene3D" id="3.60.15.10">
    <property type="entry name" value="Ribonuclease Z/Hydroxyacylglutathione hydrolase-like"/>
    <property type="match status" value="1"/>
</dbReference>
<dbReference type="PANTHER" id="PTHR42951">
    <property type="entry name" value="METALLO-BETA-LACTAMASE DOMAIN-CONTAINING"/>
    <property type="match status" value="1"/>
</dbReference>
<dbReference type="CDD" id="cd07721">
    <property type="entry name" value="yflN-like_MBL-fold"/>
    <property type="match status" value="1"/>
</dbReference>
<organism evidence="2 3">
    <name type="scientific">Tumebacillus avium</name>
    <dbReference type="NCBI Taxonomy" id="1903704"/>
    <lineage>
        <taxon>Bacteria</taxon>
        <taxon>Bacillati</taxon>
        <taxon>Bacillota</taxon>
        <taxon>Bacilli</taxon>
        <taxon>Bacillales</taxon>
        <taxon>Alicyclobacillaceae</taxon>
        <taxon>Tumebacillus</taxon>
    </lineage>
</organism>
<dbReference type="PANTHER" id="PTHR42951:SF17">
    <property type="entry name" value="METALLO-BETA-LACTAMASE DOMAIN-CONTAINING PROTEIN"/>
    <property type="match status" value="1"/>
</dbReference>
<keyword evidence="3" id="KW-1185">Reference proteome</keyword>
<name>A0A1Y0IWB1_9BACL</name>
<feature type="domain" description="Metallo-beta-lactamase" evidence="1">
    <location>
        <begin position="33"/>
        <end position="241"/>
    </location>
</feature>
<evidence type="ECO:0000259" key="1">
    <source>
        <dbReference type="SMART" id="SM00849"/>
    </source>
</evidence>
<dbReference type="InterPro" id="IPR001279">
    <property type="entry name" value="Metallo-B-lactamas"/>
</dbReference>
<accession>A0A1Y0IWB1</accession>
<dbReference type="InterPro" id="IPR050855">
    <property type="entry name" value="NDM-1-like"/>
</dbReference>
<sequence>MQENRYLQQLANLNVIESAQVVLPDLVMLRTAIANVCFVGQPGSADWVLVDAGVHFFGGRIADTADELFNGPPKAIVLTHGHFDHVGSVKELAERWDVPVYAHELELPFLTGQDNYVEPDPSVGGGLLARMSFLYPNDGIDLGGRVQALPQDNSVPGMPGWKWIHTPGHTAGHVAFFREQDRALIAGDAFITTRQESALAVLVQELEVHGPPVYFTPDWAAAWDSVKRLAALRPQFAVTGHGLPMGGAELQQGLEKLAREFDTMAIPKHGRYVH</sequence>
<dbReference type="SMART" id="SM00849">
    <property type="entry name" value="Lactamase_B"/>
    <property type="match status" value="1"/>
</dbReference>
<dbReference type="RefSeq" id="WP_087459097.1">
    <property type="nucleotide sequence ID" value="NZ_CP021434.1"/>
</dbReference>
<dbReference type="SUPFAM" id="SSF56281">
    <property type="entry name" value="Metallo-hydrolase/oxidoreductase"/>
    <property type="match status" value="1"/>
</dbReference>
<dbReference type="Pfam" id="PF00753">
    <property type="entry name" value="Lactamase_B"/>
    <property type="match status" value="1"/>
</dbReference>
<dbReference type="OrthoDB" id="9802248at2"/>
<dbReference type="Proteomes" id="UP000195437">
    <property type="component" value="Chromosome"/>
</dbReference>
<keyword evidence="2" id="KW-0378">Hydrolase</keyword>
<dbReference type="AlphaFoldDB" id="A0A1Y0IWB1"/>
<dbReference type="GO" id="GO:0016787">
    <property type="term" value="F:hydrolase activity"/>
    <property type="evidence" value="ECO:0007669"/>
    <property type="project" value="UniProtKB-KW"/>
</dbReference>
<protein>
    <submittedName>
        <fullName evidence="2">MBL fold metallo-hydrolase</fullName>
    </submittedName>
</protein>
<evidence type="ECO:0000313" key="3">
    <source>
        <dbReference type="Proteomes" id="UP000195437"/>
    </source>
</evidence>